<evidence type="ECO:0000256" key="10">
    <source>
        <dbReference type="ARBA" id="ARBA00023136"/>
    </source>
</evidence>
<evidence type="ECO:0000256" key="11">
    <source>
        <dbReference type="SAM" id="Phobius"/>
    </source>
</evidence>
<evidence type="ECO:0000256" key="6">
    <source>
        <dbReference type="ARBA" id="ARBA00022692"/>
    </source>
</evidence>
<dbReference type="Proteomes" id="UP000823894">
    <property type="component" value="Unassembled WGS sequence"/>
</dbReference>
<evidence type="ECO:0000256" key="4">
    <source>
        <dbReference type="ARBA" id="ARBA00022475"/>
    </source>
</evidence>
<gene>
    <name evidence="13" type="ORF">H9757_04245</name>
</gene>
<dbReference type="PANTHER" id="PTHR45453:SF2">
    <property type="entry name" value="HISTIDINE KINASE"/>
    <property type="match status" value="1"/>
</dbReference>
<reference evidence="13" key="1">
    <citation type="journal article" date="2021" name="PeerJ">
        <title>Extensive microbial diversity within the chicken gut microbiome revealed by metagenomics and culture.</title>
        <authorList>
            <person name="Gilroy R."/>
            <person name="Ravi A."/>
            <person name="Getino M."/>
            <person name="Pursley I."/>
            <person name="Horton D.L."/>
            <person name="Alikhan N.F."/>
            <person name="Baker D."/>
            <person name="Gharbi K."/>
            <person name="Hall N."/>
            <person name="Watson M."/>
            <person name="Adriaenssens E.M."/>
            <person name="Foster-Nyarko E."/>
            <person name="Jarju S."/>
            <person name="Secka A."/>
            <person name="Antonio M."/>
            <person name="Oren A."/>
            <person name="Chaudhuri R.R."/>
            <person name="La Ragione R."/>
            <person name="Hildebrand F."/>
            <person name="Pallen M.J."/>
        </authorList>
    </citation>
    <scope>NUCLEOTIDE SEQUENCE</scope>
    <source>
        <strain evidence="13">ChiGjej1B1-1692</strain>
    </source>
</reference>
<dbReference type="PANTHER" id="PTHR45453">
    <property type="entry name" value="PHOSPHATE REGULON SENSOR PROTEIN PHOR"/>
    <property type="match status" value="1"/>
</dbReference>
<dbReference type="GO" id="GO:0005886">
    <property type="term" value="C:plasma membrane"/>
    <property type="evidence" value="ECO:0007669"/>
    <property type="project" value="UniProtKB-SubCell"/>
</dbReference>
<evidence type="ECO:0000259" key="12">
    <source>
        <dbReference type="PROSITE" id="PS50109"/>
    </source>
</evidence>
<dbReference type="InterPro" id="IPR050351">
    <property type="entry name" value="BphY/WalK/GraS-like"/>
</dbReference>
<dbReference type="CDD" id="cd00082">
    <property type="entry name" value="HisKA"/>
    <property type="match status" value="1"/>
</dbReference>
<dbReference type="InterPro" id="IPR005467">
    <property type="entry name" value="His_kinase_dom"/>
</dbReference>
<dbReference type="SUPFAM" id="SSF55874">
    <property type="entry name" value="ATPase domain of HSP90 chaperone/DNA topoisomerase II/histidine kinase"/>
    <property type="match status" value="1"/>
</dbReference>
<keyword evidence="10 11" id="KW-0472">Membrane</keyword>
<dbReference type="SUPFAM" id="SSF47384">
    <property type="entry name" value="Homodimeric domain of signal transducing histidine kinase"/>
    <property type="match status" value="1"/>
</dbReference>
<protein>
    <recommendedName>
        <fullName evidence="3">histidine kinase</fullName>
        <ecNumber evidence="3">2.7.13.3</ecNumber>
    </recommendedName>
</protein>
<evidence type="ECO:0000256" key="5">
    <source>
        <dbReference type="ARBA" id="ARBA00022679"/>
    </source>
</evidence>
<accession>A0A9D2NUN6</accession>
<dbReference type="AlphaFoldDB" id="A0A9D2NUN6"/>
<evidence type="ECO:0000256" key="9">
    <source>
        <dbReference type="ARBA" id="ARBA00023012"/>
    </source>
</evidence>
<keyword evidence="8 11" id="KW-1133">Transmembrane helix</keyword>
<evidence type="ECO:0000313" key="13">
    <source>
        <dbReference type="EMBL" id="HJC38257.1"/>
    </source>
</evidence>
<evidence type="ECO:0000256" key="7">
    <source>
        <dbReference type="ARBA" id="ARBA00022777"/>
    </source>
</evidence>
<dbReference type="InterPro" id="IPR003594">
    <property type="entry name" value="HATPase_dom"/>
</dbReference>
<evidence type="ECO:0000256" key="8">
    <source>
        <dbReference type="ARBA" id="ARBA00022989"/>
    </source>
</evidence>
<dbReference type="EC" id="2.7.13.3" evidence="3"/>
<dbReference type="Pfam" id="PF00512">
    <property type="entry name" value="HisKA"/>
    <property type="match status" value="1"/>
</dbReference>
<dbReference type="InterPro" id="IPR003661">
    <property type="entry name" value="HisK_dim/P_dom"/>
</dbReference>
<dbReference type="Pfam" id="PF02518">
    <property type="entry name" value="HATPase_c"/>
    <property type="match status" value="1"/>
</dbReference>
<keyword evidence="7 13" id="KW-0418">Kinase</keyword>
<dbReference type="GO" id="GO:0016036">
    <property type="term" value="P:cellular response to phosphate starvation"/>
    <property type="evidence" value="ECO:0007669"/>
    <property type="project" value="TreeGrafter"/>
</dbReference>
<keyword evidence="6 11" id="KW-0812">Transmembrane</keyword>
<proteinExistence type="predicted"/>
<comment type="subcellular location">
    <subcellularLocation>
        <location evidence="2">Cell membrane</location>
        <topology evidence="2">Multi-pass membrane protein</topology>
    </subcellularLocation>
</comment>
<comment type="catalytic activity">
    <reaction evidence="1">
        <text>ATP + protein L-histidine = ADP + protein N-phospho-L-histidine.</text>
        <dbReference type="EC" id="2.7.13.3"/>
    </reaction>
</comment>
<evidence type="ECO:0000256" key="3">
    <source>
        <dbReference type="ARBA" id="ARBA00012438"/>
    </source>
</evidence>
<comment type="caution">
    <text evidence="13">The sequence shown here is derived from an EMBL/GenBank/DDBJ whole genome shotgun (WGS) entry which is preliminary data.</text>
</comment>
<dbReference type="InterPro" id="IPR036097">
    <property type="entry name" value="HisK_dim/P_sf"/>
</dbReference>
<evidence type="ECO:0000313" key="14">
    <source>
        <dbReference type="Proteomes" id="UP000823894"/>
    </source>
</evidence>
<feature type="domain" description="Histidine kinase" evidence="12">
    <location>
        <begin position="133"/>
        <end position="341"/>
    </location>
</feature>
<feature type="transmembrane region" description="Helical" evidence="11">
    <location>
        <begin position="20"/>
        <end position="38"/>
    </location>
</feature>
<sequence>MNDSGKGKRILEILLEYRIWFIVLLLTDILCALFLWLADIRIFRILSGLLFSGTAAVCICTVFLLYRREKRREMLYDDFLASPDPFHTEQAADAVNGRERRQIRKTAAVFTARADALSAEKMERRGYEEYIESWAHEVKTPLALITLMLDSRSDEMSEAVRTRLNCSQIQIQRYVEQILYYSRLKAEHKDYVMEHLSLSECCREALDEHRFLLQAYGFHIEELYTDASVFTDRKGLLFVLGQVIANAVKYRKTDGTVPVLKITAQRTGDGRDVLLTVSDNGIGVMKQDLPFLFDKGFCSETGENGRKSTGMGLYLVRQMADDLEIGVTAESEYGAGFAISFCFCDVSKV</sequence>
<feature type="transmembrane region" description="Helical" evidence="11">
    <location>
        <begin position="44"/>
        <end position="66"/>
    </location>
</feature>
<dbReference type="GO" id="GO:0004721">
    <property type="term" value="F:phosphoprotein phosphatase activity"/>
    <property type="evidence" value="ECO:0007669"/>
    <property type="project" value="TreeGrafter"/>
</dbReference>
<organism evidence="13 14">
    <name type="scientific">Candidatus Mediterraneibacter faecigallinarum</name>
    <dbReference type="NCBI Taxonomy" id="2838669"/>
    <lineage>
        <taxon>Bacteria</taxon>
        <taxon>Bacillati</taxon>
        <taxon>Bacillota</taxon>
        <taxon>Clostridia</taxon>
        <taxon>Lachnospirales</taxon>
        <taxon>Lachnospiraceae</taxon>
        <taxon>Mediterraneibacter</taxon>
    </lineage>
</organism>
<evidence type="ECO:0000256" key="1">
    <source>
        <dbReference type="ARBA" id="ARBA00000085"/>
    </source>
</evidence>
<keyword evidence="5" id="KW-0808">Transferase</keyword>
<dbReference type="EMBL" id="DWWK01000052">
    <property type="protein sequence ID" value="HJC38257.1"/>
    <property type="molecule type" value="Genomic_DNA"/>
</dbReference>
<name>A0A9D2NUN6_9FIRM</name>
<keyword evidence="4" id="KW-1003">Cell membrane</keyword>
<dbReference type="Gene3D" id="3.30.565.10">
    <property type="entry name" value="Histidine kinase-like ATPase, C-terminal domain"/>
    <property type="match status" value="1"/>
</dbReference>
<dbReference type="SMART" id="SM00387">
    <property type="entry name" value="HATPase_c"/>
    <property type="match status" value="1"/>
</dbReference>
<keyword evidence="9" id="KW-0902">Two-component regulatory system</keyword>
<evidence type="ECO:0000256" key="2">
    <source>
        <dbReference type="ARBA" id="ARBA00004651"/>
    </source>
</evidence>
<dbReference type="InterPro" id="IPR036890">
    <property type="entry name" value="HATPase_C_sf"/>
</dbReference>
<reference evidence="13" key="2">
    <citation type="submission" date="2021-04" db="EMBL/GenBank/DDBJ databases">
        <authorList>
            <person name="Gilroy R."/>
        </authorList>
    </citation>
    <scope>NUCLEOTIDE SEQUENCE</scope>
    <source>
        <strain evidence="13">ChiGjej1B1-1692</strain>
    </source>
</reference>
<dbReference type="PROSITE" id="PS50109">
    <property type="entry name" value="HIS_KIN"/>
    <property type="match status" value="1"/>
</dbReference>
<dbReference type="GO" id="GO:0000155">
    <property type="term" value="F:phosphorelay sensor kinase activity"/>
    <property type="evidence" value="ECO:0007669"/>
    <property type="project" value="InterPro"/>
</dbReference>